<dbReference type="Proteomes" id="UP000195569">
    <property type="component" value="Unassembled WGS sequence"/>
</dbReference>
<comment type="caution">
    <text evidence="1">The sequence shown here is derived from an EMBL/GenBank/DDBJ whole genome shotgun (WGS) entry which is preliminary data.</text>
</comment>
<reference evidence="1" key="1">
    <citation type="submission" date="2016-12" db="EMBL/GenBank/DDBJ databases">
        <authorList>
            <person name="Moulin L."/>
        </authorList>
    </citation>
    <scope>NUCLEOTIDE SEQUENCE [LARGE SCALE GENOMIC DNA]</scope>
    <source>
        <strain evidence="1">STM 7183</strain>
    </source>
</reference>
<protein>
    <submittedName>
        <fullName evidence="1">Transferase</fullName>
        <ecNumber evidence="1">2.5.1.16</ecNumber>
    </submittedName>
</protein>
<accession>A0A1N7SUR5</accession>
<keyword evidence="1" id="KW-0808">Transferase</keyword>
<proteinExistence type="predicted"/>
<organism evidence="1 2">
    <name type="scientific">Paraburkholderia piptadeniae</name>
    <dbReference type="NCBI Taxonomy" id="1701573"/>
    <lineage>
        <taxon>Bacteria</taxon>
        <taxon>Pseudomonadati</taxon>
        <taxon>Pseudomonadota</taxon>
        <taxon>Betaproteobacteria</taxon>
        <taxon>Burkholderiales</taxon>
        <taxon>Burkholderiaceae</taxon>
        <taxon>Paraburkholderia</taxon>
    </lineage>
</organism>
<name>A0A1N7SUR5_9BURK</name>
<dbReference type="EC" id="2.5.1.16" evidence="1"/>
<keyword evidence="2" id="KW-1185">Reference proteome</keyword>
<sequence>MTPAPAEGSASNLIVFAGKGKHPLPAPEILIERASHLAHHHTVDLVEAAVRIGLGVSCDWRRSAEPLAV</sequence>
<gene>
    <name evidence="1" type="ORF">BN2476_890002</name>
</gene>
<dbReference type="GO" id="GO:0004766">
    <property type="term" value="F:spermidine synthase activity"/>
    <property type="evidence" value="ECO:0007669"/>
    <property type="project" value="UniProtKB-EC"/>
</dbReference>
<evidence type="ECO:0000313" key="1">
    <source>
        <dbReference type="EMBL" id="SIT50658.1"/>
    </source>
</evidence>
<evidence type="ECO:0000313" key="2">
    <source>
        <dbReference type="Proteomes" id="UP000195569"/>
    </source>
</evidence>
<dbReference type="EMBL" id="CYGY02000089">
    <property type="protein sequence ID" value="SIT50658.1"/>
    <property type="molecule type" value="Genomic_DNA"/>
</dbReference>
<dbReference type="AlphaFoldDB" id="A0A1N7SUR5"/>